<dbReference type="InterPro" id="IPR002379">
    <property type="entry name" value="ATPase_proteolipid_c-like_dom"/>
</dbReference>
<evidence type="ECO:0000259" key="9">
    <source>
        <dbReference type="Pfam" id="PF00137"/>
    </source>
</evidence>
<evidence type="ECO:0000256" key="4">
    <source>
        <dbReference type="ARBA" id="ARBA00022692"/>
    </source>
</evidence>
<name>A0A1F5S6D8_9BACT</name>
<feature type="transmembrane region" description="Helical" evidence="8">
    <location>
        <begin position="48"/>
        <end position="70"/>
    </location>
</feature>
<dbReference type="CDD" id="cd18180">
    <property type="entry name" value="ATP-synt_Vo_Ao_c_NTPK_rpt2"/>
    <property type="match status" value="1"/>
</dbReference>
<dbReference type="GO" id="GO:0033179">
    <property type="term" value="C:proton-transporting V-type ATPase, V0 domain"/>
    <property type="evidence" value="ECO:0007669"/>
    <property type="project" value="InterPro"/>
</dbReference>
<dbReference type="CDD" id="cd18179">
    <property type="entry name" value="ATP-synt_Vo_Ao_c_NTPK_rpt1"/>
    <property type="match status" value="1"/>
</dbReference>
<feature type="transmembrane region" description="Helical" evidence="8">
    <location>
        <begin position="6"/>
        <end position="27"/>
    </location>
</feature>
<dbReference type="Pfam" id="PF00137">
    <property type="entry name" value="ATP-synt_C"/>
    <property type="match status" value="2"/>
</dbReference>
<dbReference type="NCBIfam" id="NF005124">
    <property type="entry name" value="PRK06558.1"/>
    <property type="match status" value="1"/>
</dbReference>
<keyword evidence="4 8" id="KW-0812">Transmembrane</keyword>
<evidence type="ECO:0000256" key="6">
    <source>
        <dbReference type="ARBA" id="ARBA00023065"/>
    </source>
</evidence>
<dbReference type="InterPro" id="IPR000245">
    <property type="entry name" value="ATPase_proteolipid_csu"/>
</dbReference>
<evidence type="ECO:0000256" key="7">
    <source>
        <dbReference type="ARBA" id="ARBA00023136"/>
    </source>
</evidence>
<comment type="subcellular location">
    <subcellularLocation>
        <location evidence="1">Membrane</location>
        <topology evidence="1">Multi-pass membrane protein</topology>
    </subcellularLocation>
</comment>
<sequence>MNLGIIFAISGAVIAVIMAGIGSIFGVKLIGEIGAGVISEDPEKFGKILLLEALPGTQGIYGFLTAIMVMLKVGLLGGEVVVSTSVGIQLLLACLPICFTGLFSALMQAKVGAAGVNIVAKQPAASGKALVLAAMVETYAVLGLLASVLLINGIKL</sequence>
<reference evidence="10 11" key="1">
    <citation type="journal article" date="2016" name="Nat. Commun.">
        <title>Thousands of microbial genomes shed light on interconnected biogeochemical processes in an aquifer system.</title>
        <authorList>
            <person name="Anantharaman K."/>
            <person name="Brown C.T."/>
            <person name="Hug L.A."/>
            <person name="Sharon I."/>
            <person name="Castelle C.J."/>
            <person name="Probst A.J."/>
            <person name="Thomas B.C."/>
            <person name="Singh A."/>
            <person name="Wilkins M.J."/>
            <person name="Karaoz U."/>
            <person name="Brodie E.L."/>
            <person name="Williams K.H."/>
            <person name="Hubbard S.S."/>
            <person name="Banfield J.F."/>
        </authorList>
    </citation>
    <scope>NUCLEOTIDE SEQUENCE [LARGE SCALE GENOMIC DNA]</scope>
</reference>
<dbReference type="EMBL" id="MFFS01000031">
    <property type="protein sequence ID" value="OGF22280.1"/>
    <property type="molecule type" value="Genomic_DNA"/>
</dbReference>
<dbReference type="AlphaFoldDB" id="A0A1F5S6D8"/>
<protein>
    <submittedName>
        <fullName evidence="10">Permease</fullName>
    </submittedName>
</protein>
<keyword evidence="7 8" id="KW-0472">Membrane</keyword>
<organism evidence="10 11">
    <name type="scientific">Candidatus Falkowbacteria bacterium RBG_13_39_14</name>
    <dbReference type="NCBI Taxonomy" id="1797985"/>
    <lineage>
        <taxon>Bacteria</taxon>
        <taxon>Candidatus Falkowiibacteriota</taxon>
    </lineage>
</organism>
<comment type="caution">
    <text evidence="10">The sequence shown here is derived from an EMBL/GenBank/DDBJ whole genome shotgun (WGS) entry which is preliminary data.</text>
</comment>
<evidence type="ECO:0000313" key="11">
    <source>
        <dbReference type="Proteomes" id="UP000178323"/>
    </source>
</evidence>
<feature type="domain" description="V-ATPase proteolipid subunit C-like" evidence="9">
    <location>
        <begin position="92"/>
        <end position="150"/>
    </location>
</feature>
<feature type="domain" description="V-ATPase proteolipid subunit C-like" evidence="9">
    <location>
        <begin position="11"/>
        <end position="68"/>
    </location>
</feature>
<evidence type="ECO:0000256" key="5">
    <source>
        <dbReference type="ARBA" id="ARBA00022989"/>
    </source>
</evidence>
<evidence type="ECO:0000256" key="1">
    <source>
        <dbReference type="ARBA" id="ARBA00004141"/>
    </source>
</evidence>
<evidence type="ECO:0000256" key="3">
    <source>
        <dbReference type="ARBA" id="ARBA00022448"/>
    </source>
</evidence>
<dbReference type="FunFam" id="1.20.120.610:FF:000005">
    <property type="entry name" value="V-type sodium ATPase subunit K"/>
    <property type="match status" value="1"/>
</dbReference>
<dbReference type="Gene3D" id="1.20.120.610">
    <property type="entry name" value="lithium bound rotor ring of v- atpase"/>
    <property type="match status" value="1"/>
</dbReference>
<keyword evidence="6 8" id="KW-0406">Ion transport</keyword>
<dbReference type="GO" id="GO:0046961">
    <property type="term" value="F:proton-transporting ATPase activity, rotational mechanism"/>
    <property type="evidence" value="ECO:0007669"/>
    <property type="project" value="InterPro"/>
</dbReference>
<feature type="transmembrane region" description="Helical" evidence="8">
    <location>
        <begin position="90"/>
        <end position="109"/>
    </location>
</feature>
<keyword evidence="3 8" id="KW-0813">Transport</keyword>
<dbReference type="SUPFAM" id="SSF81333">
    <property type="entry name" value="F1F0 ATP synthase subunit C"/>
    <property type="match status" value="2"/>
</dbReference>
<evidence type="ECO:0000313" key="10">
    <source>
        <dbReference type="EMBL" id="OGF22280.1"/>
    </source>
</evidence>
<dbReference type="PRINTS" id="PR00122">
    <property type="entry name" value="VACATPASE"/>
</dbReference>
<dbReference type="Proteomes" id="UP000178323">
    <property type="component" value="Unassembled WGS sequence"/>
</dbReference>
<feature type="transmembrane region" description="Helical" evidence="8">
    <location>
        <begin position="130"/>
        <end position="151"/>
    </location>
</feature>
<gene>
    <name evidence="10" type="ORF">A2Y83_04680</name>
</gene>
<evidence type="ECO:0000256" key="8">
    <source>
        <dbReference type="RuleBase" id="RU363060"/>
    </source>
</evidence>
<dbReference type="InterPro" id="IPR035921">
    <property type="entry name" value="F/V-ATP_Csub_sf"/>
</dbReference>
<keyword evidence="5 8" id="KW-1133">Transmembrane helix</keyword>
<proteinExistence type="inferred from homology"/>
<dbReference type="STRING" id="1797985.A2Y83_04680"/>
<accession>A0A1F5S6D8</accession>
<comment type="similarity">
    <text evidence="2 8">Belongs to the V-ATPase proteolipid subunit family.</text>
</comment>
<evidence type="ECO:0000256" key="2">
    <source>
        <dbReference type="ARBA" id="ARBA00007296"/>
    </source>
</evidence>